<dbReference type="InterPro" id="IPR050301">
    <property type="entry name" value="NTE"/>
</dbReference>
<organism evidence="6 7">
    <name type="scientific">Methylocaldum szegediense</name>
    <dbReference type="NCBI Taxonomy" id="73780"/>
    <lineage>
        <taxon>Bacteria</taxon>
        <taxon>Pseudomonadati</taxon>
        <taxon>Pseudomonadota</taxon>
        <taxon>Gammaproteobacteria</taxon>
        <taxon>Methylococcales</taxon>
        <taxon>Methylococcaceae</taxon>
        <taxon>Methylocaldum</taxon>
    </lineage>
</organism>
<feature type="active site" description="Proton acceptor" evidence="4">
    <location>
        <position position="205"/>
    </location>
</feature>
<feature type="domain" description="PNPLA" evidence="5">
    <location>
        <begin position="7"/>
        <end position="218"/>
    </location>
</feature>
<keyword evidence="2 4" id="KW-0442">Lipid degradation</keyword>
<dbReference type="SUPFAM" id="SSF52151">
    <property type="entry name" value="FabD/lysophospholipase-like"/>
    <property type="match status" value="1"/>
</dbReference>
<dbReference type="RefSeq" id="WP_317963540.1">
    <property type="nucleotide sequence ID" value="NZ_OX458333.1"/>
</dbReference>
<dbReference type="InterPro" id="IPR002641">
    <property type="entry name" value="PNPLA_dom"/>
</dbReference>
<dbReference type="Proteomes" id="UP001162030">
    <property type="component" value="Chromosome"/>
</dbReference>
<sequence>MKPKVAIACQGGGSQTAFTAGVFKALAENNVRDHFDIVSISGTSGGAICGFLLWYAMKRDEKPLCQRVLDFWDDNIAKTPRERLFNDAVIHSLYLAGKGLIPQYHLSPSSPLVRGSLKAATFGIRSEFSDLKALLEAHVDAHELAALGRQPEPPILIIGACNVLTGRLHKFSSYLEPIKIDHLLASACVPSIFPAVQIDGMAYWDGLFSDNPPIATLIDPRFVGSRNIPNEIWVIKINPTAADEIPVAPDDILDRHNELTGNISLFHSLRQIERINDFIIEGAFKDEFLAKFDIKEPIKIPRSFPDDPEAPYHIPRIEMSVELAKSLTYESKLDRSPEHIARLIRDGEEQGAWFLASRLKQADARPQGRSE</sequence>
<reference evidence="6 7" key="1">
    <citation type="submission" date="2023-03" db="EMBL/GenBank/DDBJ databases">
        <authorList>
            <person name="Pearce D."/>
        </authorList>
    </citation>
    <scope>NUCLEOTIDE SEQUENCE [LARGE SCALE GENOMIC DNA]</scope>
    <source>
        <strain evidence="6">Msz</strain>
    </source>
</reference>
<dbReference type="PROSITE" id="PS51635">
    <property type="entry name" value="PNPLA"/>
    <property type="match status" value="1"/>
</dbReference>
<name>A0ABM9I8N2_9GAMM</name>
<dbReference type="Pfam" id="PF01734">
    <property type="entry name" value="Patatin"/>
    <property type="match status" value="1"/>
</dbReference>
<keyword evidence="3 4" id="KW-0443">Lipid metabolism</keyword>
<dbReference type="Gene3D" id="3.40.1090.10">
    <property type="entry name" value="Cytosolic phospholipase A2 catalytic domain"/>
    <property type="match status" value="2"/>
</dbReference>
<protein>
    <submittedName>
        <fullName evidence="6">NTE family protein</fullName>
    </submittedName>
</protein>
<keyword evidence="1 4" id="KW-0378">Hydrolase</keyword>
<evidence type="ECO:0000256" key="2">
    <source>
        <dbReference type="ARBA" id="ARBA00022963"/>
    </source>
</evidence>
<dbReference type="PANTHER" id="PTHR14226:SF78">
    <property type="entry name" value="SLR0060 PROTEIN"/>
    <property type="match status" value="1"/>
</dbReference>
<dbReference type="EMBL" id="OX458333">
    <property type="protein sequence ID" value="CAI8961561.1"/>
    <property type="molecule type" value="Genomic_DNA"/>
</dbReference>
<keyword evidence="7" id="KW-1185">Reference proteome</keyword>
<feature type="short sequence motif" description="GXSXG" evidence="4">
    <location>
        <begin position="42"/>
        <end position="46"/>
    </location>
</feature>
<evidence type="ECO:0000313" key="6">
    <source>
        <dbReference type="EMBL" id="CAI8961561.1"/>
    </source>
</evidence>
<comment type="caution">
    <text evidence="4">Lacks conserved residue(s) required for the propagation of feature annotation.</text>
</comment>
<accession>A0ABM9I8N2</accession>
<evidence type="ECO:0000256" key="3">
    <source>
        <dbReference type="ARBA" id="ARBA00023098"/>
    </source>
</evidence>
<evidence type="ECO:0000259" key="5">
    <source>
        <dbReference type="PROSITE" id="PS51635"/>
    </source>
</evidence>
<dbReference type="PANTHER" id="PTHR14226">
    <property type="entry name" value="NEUROPATHY TARGET ESTERASE/SWISS CHEESE D.MELANOGASTER"/>
    <property type="match status" value="1"/>
</dbReference>
<proteinExistence type="predicted"/>
<evidence type="ECO:0000313" key="7">
    <source>
        <dbReference type="Proteomes" id="UP001162030"/>
    </source>
</evidence>
<evidence type="ECO:0000256" key="4">
    <source>
        <dbReference type="PROSITE-ProRule" id="PRU01161"/>
    </source>
</evidence>
<dbReference type="InterPro" id="IPR016035">
    <property type="entry name" value="Acyl_Trfase/lysoPLipase"/>
</dbReference>
<evidence type="ECO:0000256" key="1">
    <source>
        <dbReference type="ARBA" id="ARBA00022801"/>
    </source>
</evidence>
<gene>
    <name evidence="6" type="ORF">MSZNOR_4671</name>
</gene>
<feature type="active site" description="Nucleophile" evidence="4">
    <location>
        <position position="44"/>
    </location>
</feature>